<keyword evidence="3" id="KW-1185">Reference proteome</keyword>
<comment type="caution">
    <text evidence="2">The sequence shown here is derived from an EMBL/GenBank/DDBJ whole genome shotgun (WGS) entry which is preliminary data.</text>
</comment>
<proteinExistence type="predicted"/>
<reference evidence="2 3" key="1">
    <citation type="submission" date="2024-01" db="EMBL/GenBank/DDBJ databases">
        <title>Pedobacter sp. nov., isolated from fresh soil.</title>
        <authorList>
            <person name="Le N.T.T."/>
        </authorList>
    </citation>
    <scope>NUCLEOTIDE SEQUENCE [LARGE SCALE GENOMIC DNA]</scope>
    <source>
        <strain evidence="2 3">KR3-3</strain>
    </source>
</reference>
<evidence type="ECO:0000313" key="3">
    <source>
        <dbReference type="Proteomes" id="UP001336835"/>
    </source>
</evidence>
<dbReference type="Gene3D" id="1.20.1280.290">
    <property type="match status" value="1"/>
</dbReference>
<keyword evidence="1" id="KW-1133">Transmembrane helix</keyword>
<feature type="transmembrane region" description="Helical" evidence="1">
    <location>
        <begin position="69"/>
        <end position="88"/>
    </location>
</feature>
<name>A0ABU7I3J4_9SPHI</name>
<dbReference type="RefSeq" id="WP_330106422.1">
    <property type="nucleotide sequence ID" value="NZ_JAZDQT010000001.1"/>
</dbReference>
<dbReference type="Pfam" id="PF03083">
    <property type="entry name" value="MtN3_slv"/>
    <property type="match status" value="1"/>
</dbReference>
<dbReference type="InterPro" id="IPR004316">
    <property type="entry name" value="SWEET_rpt"/>
</dbReference>
<keyword evidence="1" id="KW-0472">Membrane</keyword>
<organism evidence="2 3">
    <name type="scientific">Pedobacter albus</name>
    <dbReference type="NCBI Taxonomy" id="3113905"/>
    <lineage>
        <taxon>Bacteria</taxon>
        <taxon>Pseudomonadati</taxon>
        <taxon>Bacteroidota</taxon>
        <taxon>Sphingobacteriia</taxon>
        <taxon>Sphingobacteriales</taxon>
        <taxon>Sphingobacteriaceae</taxon>
        <taxon>Pedobacter</taxon>
    </lineage>
</organism>
<accession>A0ABU7I3J4</accession>
<dbReference type="Proteomes" id="UP001336835">
    <property type="component" value="Unassembled WGS sequence"/>
</dbReference>
<feature type="transmembrane region" description="Helical" evidence="1">
    <location>
        <begin position="46"/>
        <end position="63"/>
    </location>
</feature>
<feature type="transmembrane region" description="Helical" evidence="1">
    <location>
        <begin position="6"/>
        <end position="25"/>
    </location>
</feature>
<evidence type="ECO:0000256" key="1">
    <source>
        <dbReference type="SAM" id="Phobius"/>
    </source>
</evidence>
<protein>
    <submittedName>
        <fullName evidence="2">SemiSWEET family transporter</fullName>
    </submittedName>
</protein>
<keyword evidence="1" id="KW-0812">Transmembrane</keyword>
<evidence type="ECO:0000313" key="2">
    <source>
        <dbReference type="EMBL" id="MEE1944041.1"/>
    </source>
</evidence>
<dbReference type="EMBL" id="JAZDQT010000001">
    <property type="protein sequence ID" value="MEE1944041.1"/>
    <property type="molecule type" value="Genomic_DNA"/>
</dbReference>
<gene>
    <name evidence="2" type="ORF">VRU48_02905</name>
</gene>
<sequence>MTRDILIQLVGALTLIASYAIKLIGFPEQIQKIRKSKSTNGISKSLFVTSFISFVLWTVYGLLKEDWVIVLAQGLGALVGGILLFYIWKYGQQKE</sequence>